<sequence>MSSDLYREFFKLLHRKVSWFAPLLVLFMMLAMGLSEGKSQPQLLIMTNFASSQVILLALVIVASSIFSMEFQNKAILNVLYRSPNKFQVFFSKLIVIFIYNVALHLITILVTVILSLTPLIDKVSWTSVYQHHQSLLLNMFATVGIDLITSTFIISIIFMISCMINSNAVVVTVNMIIIFMGAYVSYNFLLQNNHNLSGILKWNPFNMVNLTQQYYNNAMASDTKLSIEQLIIATFLYTILFLFAGYAIFRKKRF</sequence>
<feature type="transmembrane region" description="Helical" evidence="1">
    <location>
        <begin position="231"/>
        <end position="250"/>
    </location>
</feature>
<evidence type="ECO:0000256" key="1">
    <source>
        <dbReference type="SAM" id="Phobius"/>
    </source>
</evidence>
<dbReference type="Proteomes" id="UP001144204">
    <property type="component" value="Unassembled WGS sequence"/>
</dbReference>
<dbReference type="RefSeq" id="WP_286136797.1">
    <property type="nucleotide sequence ID" value="NZ_BRPL01000002.1"/>
</dbReference>
<feature type="transmembrane region" description="Helical" evidence="1">
    <location>
        <begin position="54"/>
        <end position="73"/>
    </location>
</feature>
<feature type="transmembrane region" description="Helical" evidence="1">
    <location>
        <begin position="168"/>
        <end position="187"/>
    </location>
</feature>
<proteinExistence type="predicted"/>
<comment type="caution">
    <text evidence="2">The sequence shown here is derived from an EMBL/GenBank/DDBJ whole genome shotgun (WGS) entry which is preliminary data.</text>
</comment>
<accession>A0A9W6EU23</accession>
<keyword evidence="1" id="KW-0812">Transmembrane</keyword>
<reference evidence="2" key="1">
    <citation type="submission" date="2022-07" db="EMBL/GenBank/DDBJ databases">
        <authorList>
            <person name="Kouya T."/>
            <person name="Ishiyama Y."/>
        </authorList>
    </citation>
    <scope>NUCLEOTIDE SEQUENCE</scope>
    <source>
        <strain evidence="2">WR16-4</strain>
    </source>
</reference>
<evidence type="ECO:0000313" key="2">
    <source>
        <dbReference type="EMBL" id="GLB47334.1"/>
    </source>
</evidence>
<feature type="transmembrane region" description="Helical" evidence="1">
    <location>
        <begin position="17"/>
        <end position="34"/>
    </location>
</feature>
<dbReference type="EMBL" id="BRPL01000002">
    <property type="protein sequence ID" value="GLB47334.1"/>
    <property type="molecule type" value="Genomic_DNA"/>
</dbReference>
<gene>
    <name evidence="2" type="ORF">WR164_13130</name>
</gene>
<organism evidence="2 3">
    <name type="scientific">Philodulcilactobacillus myokoensis</name>
    <dbReference type="NCBI Taxonomy" id="2929573"/>
    <lineage>
        <taxon>Bacteria</taxon>
        <taxon>Bacillati</taxon>
        <taxon>Bacillota</taxon>
        <taxon>Bacilli</taxon>
        <taxon>Lactobacillales</taxon>
        <taxon>Lactobacillaceae</taxon>
        <taxon>Philodulcilactobacillus</taxon>
    </lineage>
</organism>
<keyword evidence="1" id="KW-0472">Membrane</keyword>
<name>A0A9W6EU23_9LACO</name>
<evidence type="ECO:0000313" key="3">
    <source>
        <dbReference type="Proteomes" id="UP001144204"/>
    </source>
</evidence>
<protein>
    <submittedName>
        <fullName evidence="2">ABC transporter permease</fullName>
    </submittedName>
</protein>
<dbReference type="PANTHER" id="PTHR37305">
    <property type="entry name" value="INTEGRAL MEMBRANE PROTEIN-RELATED"/>
    <property type="match status" value="1"/>
</dbReference>
<dbReference type="AlphaFoldDB" id="A0A9W6EU23"/>
<keyword evidence="1" id="KW-1133">Transmembrane helix</keyword>
<dbReference type="Pfam" id="PF12730">
    <property type="entry name" value="ABC2_membrane_4"/>
    <property type="match status" value="1"/>
</dbReference>
<keyword evidence="3" id="KW-1185">Reference proteome</keyword>
<reference evidence="2" key="2">
    <citation type="journal article" date="2023" name="PLoS ONE">
        <title>Philodulcilactobacillus myokoensis gen. nov., sp. nov., a fructophilic, acidophilic, and agar-phobic lactic acid bacterium isolated from fermented vegetable extracts.</title>
        <authorList>
            <person name="Kouya T."/>
            <person name="Ishiyama Y."/>
            <person name="Ohashi S."/>
            <person name="Kumakubo R."/>
            <person name="Yamazaki T."/>
            <person name="Otaki T."/>
        </authorList>
    </citation>
    <scope>NUCLEOTIDE SEQUENCE</scope>
    <source>
        <strain evidence="2">WR16-4</strain>
    </source>
</reference>
<feature type="transmembrane region" description="Helical" evidence="1">
    <location>
        <begin position="94"/>
        <end position="117"/>
    </location>
</feature>
<feature type="transmembrane region" description="Helical" evidence="1">
    <location>
        <begin position="137"/>
        <end position="161"/>
    </location>
</feature>
<dbReference type="PANTHER" id="PTHR37305:SF1">
    <property type="entry name" value="MEMBRANE PROTEIN"/>
    <property type="match status" value="1"/>
</dbReference>